<evidence type="ECO:0000256" key="2">
    <source>
        <dbReference type="ARBA" id="ARBA00007992"/>
    </source>
</evidence>
<comment type="similarity">
    <text evidence="2">Belongs to the paxM FAD-dependent monooxygenase family.</text>
</comment>
<dbReference type="PANTHER" id="PTHR47356:SF2">
    <property type="entry name" value="FAD-BINDING DOMAIN-CONTAINING PROTEIN-RELATED"/>
    <property type="match status" value="1"/>
</dbReference>
<dbReference type="GO" id="GO:0004497">
    <property type="term" value="F:monooxygenase activity"/>
    <property type="evidence" value="ECO:0007669"/>
    <property type="project" value="UniProtKB-KW"/>
</dbReference>
<gene>
    <name evidence="8" type="ORF">BN869_000000851_1</name>
</gene>
<accession>A0A0B7JQM0</accession>
<proteinExistence type="inferred from homology"/>
<keyword evidence="3" id="KW-0285">Flavoprotein</keyword>
<feature type="domain" description="FAD-binding" evidence="7">
    <location>
        <begin position="292"/>
        <end position="351"/>
    </location>
</feature>
<evidence type="ECO:0000256" key="6">
    <source>
        <dbReference type="ARBA" id="ARBA00023033"/>
    </source>
</evidence>
<dbReference type="PANTHER" id="PTHR47356">
    <property type="entry name" value="FAD-DEPENDENT MONOOXYGENASE ASQG-RELATED"/>
    <property type="match status" value="1"/>
</dbReference>
<keyword evidence="5" id="KW-0560">Oxidoreductase</keyword>
<keyword evidence="6" id="KW-0503">Monooxygenase</keyword>
<dbReference type="InterPro" id="IPR002938">
    <property type="entry name" value="FAD-bd"/>
</dbReference>
<reference evidence="8" key="1">
    <citation type="submission" date="2015-01" db="EMBL/GenBank/DDBJ databases">
        <authorList>
            <person name="Durling Mikael"/>
        </authorList>
    </citation>
    <scope>NUCLEOTIDE SEQUENCE</scope>
</reference>
<evidence type="ECO:0000259" key="7">
    <source>
        <dbReference type="Pfam" id="PF01494"/>
    </source>
</evidence>
<keyword evidence="4" id="KW-0274">FAD</keyword>
<name>A0A0B7JQM0_BIOOC</name>
<evidence type="ECO:0000256" key="3">
    <source>
        <dbReference type="ARBA" id="ARBA00022630"/>
    </source>
</evidence>
<sequence>MAAENDFKVIIVGGGIAGLTLANMLEKFNIDYVVLEAHKDIAPQVGASIGMFPNGLRILDQIGIHDQIKAIFKSDIPYNKSHMRNNEGKIITTIHGINDQLERRHGYGLLFFDRQALLQILYDHLQDKSKILKGRKFESAELDDWGVTATCADGSTFRGTLLVGADGIHSKARTVMRALGGKLNPGAFDENEESKVPCYYRCSFGIAVDVPGWVTGEQHIVTGDGRSQLVISGPDNRVYWFMFERLPEVRYGDEIPRYTTKDEEEFANRNADVAITESITFGQVFACRLSSALTPLHEVVYKKWFFRRMITLGDSAHKPNPIGGQGGNGAIESCAELVNMLLEKKAARGGTLDKMTTKELEEVLEQTQTSRHARAKKIVHAAHRHQRINAYENPLISTIITGYIFPLAGPEQILTRMSWNLIGATHLKNLPIPKRARMIPYNDELPALPFSNIISIVVRGGQIASMATLVFISLKAFRFHIPEITKWAREAPIVIRWFGEGQLTEVFNIFVSVFAIPLSDQDPGIRLQLVNFLFQLISPLLIYTIEANRVGNQGTGLMFDLLFALGMQLRGIGQIGPLHAALHAVSSHELPTGRHIPVETAKALVPAITLGFVIPTVLLFARTPNTVAWQHSLALWQFAPPMFVLLTRLISSTIKKYHQAKLQGKEDRNDMERYADKDLPILNSVYTYAVATQATVHVASMAYAWSHPNISLFKSFLQVPNPFISDWNLPSLGANLGTFFKYDMLLFTASSLATSLYSIWDLRRLGYVTTADALTAFAGTVAGQFLVGPGAAWAGLWYWRETRLASLMARRQ</sequence>
<dbReference type="InterPro" id="IPR050562">
    <property type="entry name" value="FAD_mOase_fung"/>
</dbReference>
<dbReference type="InterPro" id="IPR036188">
    <property type="entry name" value="FAD/NAD-bd_sf"/>
</dbReference>
<feature type="domain" description="FAD-binding" evidence="7">
    <location>
        <begin position="7"/>
        <end position="174"/>
    </location>
</feature>
<dbReference type="GO" id="GO:0071949">
    <property type="term" value="F:FAD binding"/>
    <property type="evidence" value="ECO:0007669"/>
    <property type="project" value="InterPro"/>
</dbReference>
<comment type="cofactor">
    <cofactor evidence="1">
        <name>FAD</name>
        <dbReference type="ChEBI" id="CHEBI:57692"/>
    </cofactor>
</comment>
<dbReference type="EMBL" id="CDPU01000001">
    <property type="protein sequence ID" value="CEO44796.1"/>
    <property type="molecule type" value="Genomic_DNA"/>
</dbReference>
<dbReference type="SUPFAM" id="SSF51905">
    <property type="entry name" value="FAD/NAD(P)-binding domain"/>
    <property type="match status" value="1"/>
</dbReference>
<dbReference type="Pfam" id="PF01494">
    <property type="entry name" value="FAD_binding_3"/>
    <property type="match status" value="2"/>
</dbReference>
<evidence type="ECO:0000256" key="1">
    <source>
        <dbReference type="ARBA" id="ARBA00001974"/>
    </source>
</evidence>
<evidence type="ECO:0000256" key="5">
    <source>
        <dbReference type="ARBA" id="ARBA00023002"/>
    </source>
</evidence>
<dbReference type="Gene3D" id="3.50.50.60">
    <property type="entry name" value="FAD/NAD(P)-binding domain"/>
    <property type="match status" value="1"/>
</dbReference>
<organism evidence="8">
    <name type="scientific">Bionectria ochroleuca</name>
    <name type="common">Gliocladium roseum</name>
    <dbReference type="NCBI Taxonomy" id="29856"/>
    <lineage>
        <taxon>Eukaryota</taxon>
        <taxon>Fungi</taxon>
        <taxon>Dikarya</taxon>
        <taxon>Ascomycota</taxon>
        <taxon>Pezizomycotina</taxon>
        <taxon>Sordariomycetes</taxon>
        <taxon>Hypocreomycetidae</taxon>
        <taxon>Hypocreales</taxon>
        <taxon>Bionectriaceae</taxon>
        <taxon>Clonostachys</taxon>
    </lineage>
</organism>
<dbReference type="PRINTS" id="PR00420">
    <property type="entry name" value="RNGMNOXGNASE"/>
</dbReference>
<protein>
    <recommendedName>
        <fullName evidence="7">FAD-binding domain-containing protein</fullName>
    </recommendedName>
</protein>
<dbReference type="AlphaFoldDB" id="A0A0B7JQM0"/>
<evidence type="ECO:0000313" key="8">
    <source>
        <dbReference type="EMBL" id="CEO44796.1"/>
    </source>
</evidence>
<evidence type="ECO:0000256" key="4">
    <source>
        <dbReference type="ARBA" id="ARBA00022827"/>
    </source>
</evidence>